<protein>
    <submittedName>
        <fullName evidence="1">Uncharacterized protein</fullName>
    </submittedName>
</protein>
<dbReference type="EMBL" id="JASNFN010000009">
    <property type="protein sequence ID" value="MDP5182792.1"/>
    <property type="molecule type" value="Genomic_DNA"/>
</dbReference>
<dbReference type="Proteomes" id="UP001233673">
    <property type="component" value="Unassembled WGS sequence"/>
</dbReference>
<organism evidence="1 2">
    <name type="scientific">Blastococcus carthaginiensis</name>
    <dbReference type="NCBI Taxonomy" id="3050034"/>
    <lineage>
        <taxon>Bacteria</taxon>
        <taxon>Bacillati</taxon>
        <taxon>Actinomycetota</taxon>
        <taxon>Actinomycetes</taxon>
        <taxon>Geodermatophilales</taxon>
        <taxon>Geodermatophilaceae</taxon>
        <taxon>Blastococcus</taxon>
    </lineage>
</organism>
<accession>A0ABT9IB42</accession>
<name>A0ABT9IB42_9ACTN</name>
<dbReference type="RefSeq" id="WP_305999458.1">
    <property type="nucleotide sequence ID" value="NZ_JASNFN010000009.1"/>
</dbReference>
<reference evidence="2" key="1">
    <citation type="submission" date="2023-05" db="EMBL/GenBank/DDBJ databases">
        <title>Draft genome of Pseudofrankia sp. BMG5.37.</title>
        <authorList>
            <person name="Gtari M."/>
            <person name="Ghodhbane F."/>
            <person name="Sbissi I."/>
        </authorList>
    </citation>
    <scope>NUCLEOTIDE SEQUENCE [LARGE SCALE GENOMIC DNA]</scope>
    <source>
        <strain evidence="2">BMG 814</strain>
    </source>
</reference>
<evidence type="ECO:0000313" key="1">
    <source>
        <dbReference type="EMBL" id="MDP5182792.1"/>
    </source>
</evidence>
<keyword evidence="2" id="KW-1185">Reference proteome</keyword>
<evidence type="ECO:0000313" key="2">
    <source>
        <dbReference type="Proteomes" id="UP001233673"/>
    </source>
</evidence>
<sequence length="270" mass="28425">MVARVAVGRARVVREVRAAEPLAAALSAPLTARAPWLTAVLNDGAARWLPTRPAAVVVDGAADGPPRAAAFLDLRRRGPVTAVRLLGQARSPLPGGRPTARLLARDAEAADLLAGGVLSLLDSLRGPWSLRFTGLPLGDPTARSLAARLRTAVLANERSTLLVDALDGIGPVERGRDGRLLERWLPEFLAAAPDRRARGLLRATARLHAATGHLEVAVVADGDRLRAGLLTLLDGGDRWPCWGVAGDGGLETGMGAPVSTFSVPLRRWPR</sequence>
<comment type="caution">
    <text evidence="1">The sequence shown here is derived from an EMBL/GenBank/DDBJ whole genome shotgun (WGS) entry which is preliminary data.</text>
</comment>
<gene>
    <name evidence="1" type="ORF">QOZ88_09080</name>
</gene>
<proteinExistence type="predicted"/>